<evidence type="ECO:0000256" key="2">
    <source>
        <dbReference type="SAM" id="SignalP"/>
    </source>
</evidence>
<accession>A0AAD0NP33</accession>
<feature type="signal peptide" evidence="2">
    <location>
        <begin position="1"/>
        <end position="40"/>
    </location>
</feature>
<dbReference type="EMBL" id="CP015453">
    <property type="protein sequence ID" value="AWH96626.1"/>
    <property type="molecule type" value="Genomic_DNA"/>
</dbReference>
<organism evidence="3 4">
    <name type="scientific">Dietzia psychralcaliphila</name>
    <dbReference type="NCBI Taxonomy" id="139021"/>
    <lineage>
        <taxon>Bacteria</taxon>
        <taxon>Bacillati</taxon>
        <taxon>Actinomycetota</taxon>
        <taxon>Actinomycetes</taxon>
        <taxon>Mycobacteriales</taxon>
        <taxon>Dietziaceae</taxon>
        <taxon>Dietzia</taxon>
    </lineage>
</organism>
<sequence length="218" mass="22391">MRSHTRASHTRASHKRAPHKRAAFAAATALALALTTAACASDDTTEATGAPDQTNSAEATSVVTLDDGWAKATGTDMSGVFGTIRNPGDDDVHLTGVSGELGGRTELHETVPGGSGMMMQEKEDGFLVPAGGELILAPGGDHIMLMELDQPITTGQQITLTLEFSGGTQGGGTEQDVTVSARDFRGGEEEYVGGEHGGMDHGGMDEGGMDHGAMSHDG</sequence>
<gene>
    <name evidence="3" type="ORF">A6048_15300</name>
</gene>
<keyword evidence="4" id="KW-1185">Reference proteome</keyword>
<feature type="chain" id="PRO_5041976216" description="Copper(I)-binding protein" evidence="2">
    <location>
        <begin position="41"/>
        <end position="218"/>
    </location>
</feature>
<proteinExistence type="predicted"/>
<keyword evidence="2" id="KW-0732">Signal</keyword>
<dbReference type="SUPFAM" id="SSF110087">
    <property type="entry name" value="DR1885-like metal-binding protein"/>
    <property type="match status" value="1"/>
</dbReference>
<evidence type="ECO:0000256" key="1">
    <source>
        <dbReference type="SAM" id="MobiDB-lite"/>
    </source>
</evidence>
<dbReference type="PANTHER" id="PTHR36302:SF1">
    <property type="entry name" value="COPPER CHAPERONE PCU(A)C"/>
    <property type="match status" value="1"/>
</dbReference>
<dbReference type="RefSeq" id="WP_107746738.1">
    <property type="nucleotide sequence ID" value="NZ_CP015453.1"/>
</dbReference>
<protein>
    <recommendedName>
        <fullName evidence="5">Copper(I)-binding protein</fullName>
    </recommendedName>
</protein>
<feature type="region of interest" description="Disordered" evidence="1">
    <location>
        <begin position="1"/>
        <end position="20"/>
    </location>
</feature>
<name>A0AAD0NP33_9ACTN</name>
<dbReference type="Gene3D" id="2.60.40.1890">
    <property type="entry name" value="PCu(A)C copper chaperone"/>
    <property type="match status" value="1"/>
</dbReference>
<evidence type="ECO:0008006" key="5">
    <source>
        <dbReference type="Google" id="ProtNLM"/>
    </source>
</evidence>
<dbReference type="PANTHER" id="PTHR36302">
    <property type="entry name" value="BLR7088 PROTEIN"/>
    <property type="match status" value="1"/>
</dbReference>
<reference evidence="3 4" key="1">
    <citation type="submission" date="2016-04" db="EMBL/GenBank/DDBJ databases">
        <title>Complete genome sequence of the haloalkaliphilic hydrocarbon-degrading bacterium Dietzia psychralcaliphila ILA-1T, isolated from a drain of a fish product-processing plant.</title>
        <authorList>
            <person name="Zhao J."/>
            <person name="Hu B."/>
            <person name="Geng S."/>
            <person name="Nie Y."/>
            <person name="Tang Y."/>
        </authorList>
    </citation>
    <scope>NUCLEOTIDE SEQUENCE [LARGE SCALE GENOMIC DNA]</scope>
    <source>
        <strain evidence="3 4">ILA-1</strain>
    </source>
</reference>
<dbReference type="InterPro" id="IPR036182">
    <property type="entry name" value="PCuAC_sf"/>
</dbReference>
<dbReference type="KEGG" id="dpc:A6048_15300"/>
<dbReference type="AlphaFoldDB" id="A0AAD0NP33"/>
<evidence type="ECO:0000313" key="3">
    <source>
        <dbReference type="EMBL" id="AWH96626.1"/>
    </source>
</evidence>
<dbReference type="Pfam" id="PF04314">
    <property type="entry name" value="PCuAC"/>
    <property type="match status" value="1"/>
</dbReference>
<dbReference type="InterPro" id="IPR058248">
    <property type="entry name" value="Lxx211020-like"/>
</dbReference>
<feature type="region of interest" description="Disordered" evidence="1">
    <location>
        <begin position="190"/>
        <end position="218"/>
    </location>
</feature>
<dbReference type="InterPro" id="IPR007410">
    <property type="entry name" value="LpqE-like"/>
</dbReference>
<dbReference type="Proteomes" id="UP000244903">
    <property type="component" value="Chromosome"/>
</dbReference>
<evidence type="ECO:0000313" key="4">
    <source>
        <dbReference type="Proteomes" id="UP000244903"/>
    </source>
</evidence>